<dbReference type="EMBL" id="FN653034">
    <property type="protein sequence ID" value="CBY09045.1"/>
    <property type="molecule type" value="Genomic_DNA"/>
</dbReference>
<protein>
    <submittedName>
        <fullName evidence="1">Uncharacterized protein</fullName>
    </submittedName>
</protein>
<dbReference type="InParanoid" id="E4XBS0"/>
<dbReference type="AlphaFoldDB" id="E4XBS0"/>
<evidence type="ECO:0000313" key="2">
    <source>
        <dbReference type="Proteomes" id="UP000001307"/>
    </source>
</evidence>
<keyword evidence="2" id="KW-1185">Reference proteome</keyword>
<evidence type="ECO:0000313" key="1">
    <source>
        <dbReference type="EMBL" id="CBY09045.1"/>
    </source>
</evidence>
<proteinExistence type="predicted"/>
<dbReference type="OrthoDB" id="10655591at2759"/>
<accession>E4XBS0</accession>
<organism evidence="1">
    <name type="scientific">Oikopleura dioica</name>
    <name type="common">Tunicate</name>
    <dbReference type="NCBI Taxonomy" id="34765"/>
    <lineage>
        <taxon>Eukaryota</taxon>
        <taxon>Metazoa</taxon>
        <taxon>Chordata</taxon>
        <taxon>Tunicata</taxon>
        <taxon>Appendicularia</taxon>
        <taxon>Copelata</taxon>
        <taxon>Oikopleuridae</taxon>
        <taxon>Oikopleura</taxon>
    </lineage>
</organism>
<name>E4XBS0_OIKDI</name>
<dbReference type="Proteomes" id="UP000001307">
    <property type="component" value="Unassembled WGS sequence"/>
</dbReference>
<gene>
    <name evidence="1" type="ORF">GSOID_T00006576001</name>
</gene>
<reference evidence="1" key="1">
    <citation type="journal article" date="2010" name="Science">
        <title>Plasticity of animal genome architecture unmasked by rapid evolution of a pelagic tunicate.</title>
        <authorList>
            <person name="Denoeud F."/>
            <person name="Henriet S."/>
            <person name="Mungpakdee S."/>
            <person name="Aury J.M."/>
            <person name="Da Silva C."/>
            <person name="Brinkmann H."/>
            <person name="Mikhaleva J."/>
            <person name="Olsen L.C."/>
            <person name="Jubin C."/>
            <person name="Canestro C."/>
            <person name="Bouquet J.M."/>
            <person name="Danks G."/>
            <person name="Poulain J."/>
            <person name="Campsteijn C."/>
            <person name="Adamski M."/>
            <person name="Cross I."/>
            <person name="Yadetie F."/>
            <person name="Muffato M."/>
            <person name="Louis A."/>
            <person name="Butcher S."/>
            <person name="Tsagkogeorga G."/>
            <person name="Konrad A."/>
            <person name="Singh S."/>
            <person name="Jensen M.F."/>
            <person name="Cong E.H."/>
            <person name="Eikeseth-Otteraa H."/>
            <person name="Noel B."/>
            <person name="Anthouard V."/>
            <person name="Porcel B.M."/>
            <person name="Kachouri-Lafond R."/>
            <person name="Nishino A."/>
            <person name="Ugolini M."/>
            <person name="Chourrout P."/>
            <person name="Nishida H."/>
            <person name="Aasland R."/>
            <person name="Huzurbazar S."/>
            <person name="Westhof E."/>
            <person name="Delsuc F."/>
            <person name="Lehrach H."/>
            <person name="Reinhardt R."/>
            <person name="Weissenbach J."/>
            <person name="Roy S.W."/>
            <person name="Artiguenave F."/>
            <person name="Postlethwait J.H."/>
            <person name="Manak J.R."/>
            <person name="Thompson E.M."/>
            <person name="Jaillon O."/>
            <person name="Du Pasquier L."/>
            <person name="Boudinot P."/>
            <person name="Liberles D.A."/>
            <person name="Volff J.N."/>
            <person name="Philippe H."/>
            <person name="Lenhard B."/>
            <person name="Roest Crollius H."/>
            <person name="Wincker P."/>
            <person name="Chourrout D."/>
        </authorList>
    </citation>
    <scope>NUCLEOTIDE SEQUENCE [LARGE SCALE GENOMIC DNA]</scope>
</reference>
<sequence>MLPMLMMMGGNGGDDPLMKLLPIMMLMNGGGQSDADSNAMANFLPLMLMMSKEKTDEDGNVIDGLDPLMMLPLIMMSKGGMAAEGASSLLPLLLLSGDGETSAKLLQIHKMKLSAILSCVAAQFNPGTFTPQAPVAPAGGLFGGSGGMSSILPLLLLGDGLGGSDDLLPLLLLGGGLGGGAGGAGDMSSILPLLLLGDDEISVSKMDDICDDVEDATKKTICQTGVTSATTTYSACVANPAKTEDECEKARQSTFKGLKKTHGKENKLTDLLLLTSLAGPGGMGGAGGMSSILPLLLLGDGLGSGSSSSSDLLPLLLLSGGLGGGAVDPVTGQAAGGMDPLMMMLLLD</sequence>